<dbReference type="VEuPathDB" id="CryptoDB:GNI_091090"/>
<evidence type="ECO:0000256" key="1">
    <source>
        <dbReference type="ARBA" id="ARBA00004123"/>
    </source>
</evidence>
<comment type="subcellular location">
    <subcellularLocation>
        <location evidence="1 7">Nucleus</location>
    </subcellularLocation>
</comment>
<dbReference type="InterPro" id="IPR005037">
    <property type="entry name" value="PRP38"/>
</dbReference>
<evidence type="ECO:0000256" key="4">
    <source>
        <dbReference type="ARBA" id="ARBA00022728"/>
    </source>
</evidence>
<dbReference type="OMA" id="GEHFKYL"/>
<evidence type="ECO:0000256" key="6">
    <source>
        <dbReference type="ARBA" id="ARBA00023242"/>
    </source>
</evidence>
<evidence type="ECO:0000256" key="3">
    <source>
        <dbReference type="ARBA" id="ARBA00022664"/>
    </source>
</evidence>
<gene>
    <name evidence="8" type="ORF">GNI_091090</name>
</gene>
<keyword evidence="5 7" id="KW-0508">mRNA splicing</keyword>
<proteinExistence type="inferred from homology"/>
<name>A0A023B5L5_GRENI</name>
<keyword evidence="4 7" id="KW-0747">Spliceosome</keyword>
<sequence length="249" mass="28323">MSNRTDPLTRSVHGTNPQFLINQITRNRIYDSAYWKEYCFGLNAVTLLDKAAGLKYVGSVYGGNNKACPFLCLLLKLLQIGPSDSVVDEYMEQTDFKYLQALSAVYLRLTGSPERIYRKLEELYTDNRLLRLRLNNGSFKLFHVDEFIDELLHSNVCINIDLPPLPNRNLLEQNLSIRLEPRESMMMHEWNSIINNNVQDQFLKISFPAITNTLGSSTWFKTTTTITTAVGNNNATTVGSTVAETNQKT</sequence>
<evidence type="ECO:0000256" key="5">
    <source>
        <dbReference type="ARBA" id="ARBA00023187"/>
    </source>
</evidence>
<evidence type="ECO:0000256" key="2">
    <source>
        <dbReference type="ARBA" id="ARBA00006164"/>
    </source>
</evidence>
<dbReference type="eggNOG" id="KOG2889">
    <property type="taxonomic scope" value="Eukaryota"/>
</dbReference>
<keyword evidence="9" id="KW-1185">Reference proteome</keyword>
<dbReference type="GeneID" id="22913274"/>
<reference evidence="8" key="1">
    <citation type="submission" date="2013-12" db="EMBL/GenBank/DDBJ databases">
        <authorList>
            <person name="Omoto C.K."/>
            <person name="Sibley D."/>
            <person name="Venepally P."/>
            <person name="Hadjithomas M."/>
            <person name="Karamycheva S."/>
            <person name="Brunk B."/>
            <person name="Roos D."/>
            <person name="Caler E."/>
            <person name="Lorenzi H."/>
        </authorList>
    </citation>
    <scope>NUCLEOTIDE SEQUENCE</scope>
</reference>
<dbReference type="RefSeq" id="XP_011130860.1">
    <property type="nucleotide sequence ID" value="XM_011132558.1"/>
</dbReference>
<evidence type="ECO:0000313" key="8">
    <source>
        <dbReference type="EMBL" id="EZG60076.1"/>
    </source>
</evidence>
<dbReference type="Proteomes" id="UP000019763">
    <property type="component" value="Unassembled WGS sequence"/>
</dbReference>
<organism evidence="8 9">
    <name type="scientific">Gregarina niphandrodes</name>
    <name type="common">Septate eugregarine</name>
    <dbReference type="NCBI Taxonomy" id="110365"/>
    <lineage>
        <taxon>Eukaryota</taxon>
        <taxon>Sar</taxon>
        <taxon>Alveolata</taxon>
        <taxon>Apicomplexa</taxon>
        <taxon>Conoidasida</taxon>
        <taxon>Gregarinasina</taxon>
        <taxon>Eugregarinorida</taxon>
        <taxon>Gregarinidae</taxon>
        <taxon>Gregarina</taxon>
    </lineage>
</organism>
<accession>A0A023B5L5</accession>
<keyword evidence="3 7" id="KW-0507">mRNA processing</keyword>
<keyword evidence="6 7" id="KW-0539">Nucleus</keyword>
<dbReference type="GO" id="GO:0000398">
    <property type="term" value="P:mRNA splicing, via spliceosome"/>
    <property type="evidence" value="ECO:0007669"/>
    <property type="project" value="UniProtKB-UniRule"/>
</dbReference>
<dbReference type="PANTHER" id="PTHR23142">
    <property type="entry name" value="PRE-MRNA-SPLICING FACTOR 38A-RELATED"/>
    <property type="match status" value="1"/>
</dbReference>
<evidence type="ECO:0000256" key="7">
    <source>
        <dbReference type="RuleBase" id="RU367025"/>
    </source>
</evidence>
<evidence type="ECO:0000313" key="9">
    <source>
        <dbReference type="Proteomes" id="UP000019763"/>
    </source>
</evidence>
<protein>
    <recommendedName>
        <fullName evidence="7">Pre-mRNA-splicing factor 38</fullName>
    </recommendedName>
</protein>
<dbReference type="AlphaFoldDB" id="A0A023B5L5"/>
<comment type="similarity">
    <text evidence="2 7">Belongs to the PRP38 family.</text>
</comment>
<dbReference type="EMBL" id="AFNH02000680">
    <property type="protein sequence ID" value="EZG60076.1"/>
    <property type="molecule type" value="Genomic_DNA"/>
</dbReference>
<dbReference type="GO" id="GO:0005681">
    <property type="term" value="C:spliceosomal complex"/>
    <property type="evidence" value="ECO:0007669"/>
    <property type="project" value="UniProtKB-KW"/>
</dbReference>
<dbReference type="OrthoDB" id="190958at2759"/>
<dbReference type="Pfam" id="PF03371">
    <property type="entry name" value="PRP38"/>
    <property type="match status" value="1"/>
</dbReference>
<comment type="function">
    <text evidence="7">Required for pre-mRNA splicing.</text>
</comment>
<comment type="caution">
    <text evidence="8">The sequence shown here is derived from an EMBL/GenBank/DDBJ whole genome shotgun (WGS) entry which is preliminary data.</text>
</comment>